<dbReference type="EMBL" id="CP122537">
    <property type="protein sequence ID" value="WGH78631.1"/>
    <property type="molecule type" value="Genomic_DNA"/>
</dbReference>
<dbReference type="InterPro" id="IPR033891">
    <property type="entry name" value="TTC38"/>
</dbReference>
<keyword evidence="3" id="KW-0677">Repeat</keyword>
<evidence type="ECO:0000313" key="5">
    <source>
        <dbReference type="EMBL" id="WGH78631.1"/>
    </source>
</evidence>
<evidence type="ECO:0000256" key="2">
    <source>
        <dbReference type="ARBA" id="ARBA00019992"/>
    </source>
</evidence>
<dbReference type="PANTHER" id="PTHR16263:SF4">
    <property type="entry name" value="TETRATRICOPEPTIDE REPEAT PROTEIN 38"/>
    <property type="match status" value="1"/>
</dbReference>
<dbReference type="PANTHER" id="PTHR16263">
    <property type="entry name" value="TETRATRICOPEPTIDE REPEAT PROTEIN 38"/>
    <property type="match status" value="1"/>
</dbReference>
<dbReference type="Gene3D" id="1.25.40.10">
    <property type="entry name" value="Tetratricopeptide repeat domain"/>
    <property type="match status" value="1"/>
</dbReference>
<name>A0ABY8LBX2_9RHOB</name>
<reference evidence="5 6" key="1">
    <citation type="submission" date="2023-04" db="EMBL/GenBank/DDBJ databases">
        <title>Jannaschia ovalis sp. nov., a marine bacterium isolated from sea tidal flat.</title>
        <authorList>
            <person name="Kwon D.Y."/>
            <person name="Kim J.-J."/>
        </authorList>
    </citation>
    <scope>NUCLEOTIDE SEQUENCE [LARGE SCALE GENOMIC DNA]</scope>
    <source>
        <strain evidence="5 6">GRR-S6-38</strain>
    </source>
</reference>
<evidence type="ECO:0000256" key="3">
    <source>
        <dbReference type="ARBA" id="ARBA00022737"/>
    </source>
</evidence>
<comment type="similarity">
    <text evidence="1">Belongs to the TTC38 family.</text>
</comment>
<sequence length="453" mass="48165">MTRHDIFDQPVTLPAEAVGHWNATCLAFLAHGAATPLHLAKLAEAAPGHAAPHALRGMFYMLLGRRELFEEAQVALDAARTRAEGTNARERALIDTLAALLDGHYRPAIAALEAALDRAPGDTLAMKLSHAIRFVTGDAAGMRASVERTLADHGPGHAGRGYVLGCHAFALEETGEFDRAARTGRAALQAAADDAWALHAVAHVHDMTGDAAGGLAWLDAHGDAAAGCNNFRFHIWWHRALMLLDLGRLDEALQLYDAKVRAEHTDDYRDIANATSLLTRLELEGVDVGDRWVELADLSERRTEDACLVFADLHYLLALEADGREDAAARMLGRLARCAEAPADGVEARMAQPGLDTASGIAAFAHSDYSGAFAALSRARPHLPDAGGSHAQRDVFERLAIDAGLRAGQIAGAEALLAARAARRGGHEDGYAAARRALIAQAQKPVPRAATGP</sequence>
<evidence type="ECO:0000256" key="1">
    <source>
        <dbReference type="ARBA" id="ARBA00005857"/>
    </source>
</evidence>
<organism evidence="5 6">
    <name type="scientific">Jannaschia ovalis</name>
    <dbReference type="NCBI Taxonomy" id="3038773"/>
    <lineage>
        <taxon>Bacteria</taxon>
        <taxon>Pseudomonadati</taxon>
        <taxon>Pseudomonadota</taxon>
        <taxon>Alphaproteobacteria</taxon>
        <taxon>Rhodobacterales</taxon>
        <taxon>Roseobacteraceae</taxon>
        <taxon>Jannaschia</taxon>
    </lineage>
</organism>
<dbReference type="RefSeq" id="WP_279965382.1">
    <property type="nucleotide sequence ID" value="NZ_CP122537.1"/>
</dbReference>
<evidence type="ECO:0000313" key="6">
    <source>
        <dbReference type="Proteomes" id="UP001243420"/>
    </source>
</evidence>
<keyword evidence="6" id="KW-1185">Reference proteome</keyword>
<dbReference type="InterPro" id="IPR011990">
    <property type="entry name" value="TPR-like_helical_dom_sf"/>
</dbReference>
<evidence type="ECO:0000256" key="4">
    <source>
        <dbReference type="ARBA" id="ARBA00022803"/>
    </source>
</evidence>
<keyword evidence="4" id="KW-0802">TPR repeat</keyword>
<protein>
    <recommendedName>
        <fullName evidence="2">Tetratricopeptide repeat protein 38</fullName>
    </recommendedName>
</protein>
<gene>
    <name evidence="5" type="ORF">P8627_16715</name>
</gene>
<proteinExistence type="inferred from homology"/>
<accession>A0ABY8LBX2</accession>
<dbReference type="SUPFAM" id="SSF48452">
    <property type="entry name" value="TPR-like"/>
    <property type="match status" value="1"/>
</dbReference>
<dbReference type="CDD" id="cd05804">
    <property type="entry name" value="StaR_like"/>
    <property type="match status" value="1"/>
</dbReference>
<dbReference type="Proteomes" id="UP001243420">
    <property type="component" value="Chromosome"/>
</dbReference>